<dbReference type="AlphaFoldDB" id="A0AA43QUZ1"/>
<proteinExistence type="predicted"/>
<protein>
    <submittedName>
        <fullName evidence="2">Uncharacterized protein</fullName>
    </submittedName>
</protein>
<dbReference type="EMBL" id="JAPUFD010000022">
    <property type="protein sequence ID" value="MDI1492927.1"/>
    <property type="molecule type" value="Genomic_DNA"/>
</dbReference>
<organism evidence="2 3">
    <name type="scientific">Ramalina farinacea</name>
    <dbReference type="NCBI Taxonomy" id="258253"/>
    <lineage>
        <taxon>Eukaryota</taxon>
        <taxon>Fungi</taxon>
        <taxon>Dikarya</taxon>
        <taxon>Ascomycota</taxon>
        <taxon>Pezizomycotina</taxon>
        <taxon>Lecanoromycetes</taxon>
        <taxon>OSLEUM clade</taxon>
        <taxon>Lecanoromycetidae</taxon>
        <taxon>Lecanorales</taxon>
        <taxon>Lecanorineae</taxon>
        <taxon>Ramalinaceae</taxon>
        <taxon>Ramalina</taxon>
    </lineage>
</organism>
<dbReference type="Proteomes" id="UP001161017">
    <property type="component" value="Unassembled WGS sequence"/>
</dbReference>
<evidence type="ECO:0000256" key="1">
    <source>
        <dbReference type="SAM" id="MobiDB-lite"/>
    </source>
</evidence>
<evidence type="ECO:0000313" key="3">
    <source>
        <dbReference type="Proteomes" id="UP001161017"/>
    </source>
</evidence>
<evidence type="ECO:0000313" key="2">
    <source>
        <dbReference type="EMBL" id="MDI1492927.1"/>
    </source>
</evidence>
<feature type="region of interest" description="Disordered" evidence="1">
    <location>
        <begin position="179"/>
        <end position="201"/>
    </location>
</feature>
<sequence length="201" mass="22248">MNAAVPASYLSSGAQQRSLANNSTSESSWPSPGADAEYYFASGDGQYIQQVKSSPSYDYEYSFYNFNGAAVPSPAFAEDLFQCVVDLFELVPRTSEGVWTPVPGGNFDCWNGLVLGRLEVDLQDNPIDYDMSYYNLACVLKMLHSRFVEDRSRSFEFEFRAQRDGMGDWAPVMKGVWRQNAQPPSNSQNGSPPAGGLDITK</sequence>
<accession>A0AA43QUZ1</accession>
<name>A0AA43QUZ1_9LECA</name>
<gene>
    <name evidence="2" type="ORF">OHK93_004710</name>
</gene>
<reference evidence="2" key="1">
    <citation type="journal article" date="2023" name="Genome Biol. Evol.">
        <title>First Whole Genome Sequence and Flow Cytometry Genome Size Data for the Lichen-Forming Fungus Ramalina farinacea (Ascomycota).</title>
        <authorList>
            <person name="Llewellyn T."/>
            <person name="Mian S."/>
            <person name="Hill R."/>
            <person name="Leitch I.J."/>
            <person name="Gaya E."/>
        </authorList>
    </citation>
    <scope>NUCLEOTIDE SEQUENCE</scope>
    <source>
        <strain evidence="2">LIQ254RAFAR</strain>
    </source>
</reference>
<comment type="caution">
    <text evidence="2">The sequence shown here is derived from an EMBL/GenBank/DDBJ whole genome shotgun (WGS) entry which is preliminary data.</text>
</comment>
<keyword evidence="3" id="KW-1185">Reference proteome</keyword>